<gene>
    <name evidence="3" type="ORF">C8F04DRAFT_1254955</name>
</gene>
<feature type="compositionally biased region" description="Acidic residues" evidence="1">
    <location>
        <begin position="563"/>
        <end position="583"/>
    </location>
</feature>
<dbReference type="Pfam" id="PF20149">
    <property type="entry name" value="DUF6532"/>
    <property type="match status" value="1"/>
</dbReference>
<feature type="compositionally biased region" description="Low complexity" evidence="1">
    <location>
        <begin position="518"/>
        <end position="533"/>
    </location>
</feature>
<feature type="compositionally biased region" description="Low complexity" evidence="1">
    <location>
        <begin position="12"/>
        <end position="34"/>
    </location>
</feature>
<feature type="region of interest" description="Disordered" evidence="1">
    <location>
        <begin position="235"/>
        <end position="605"/>
    </location>
</feature>
<feature type="compositionally biased region" description="Basic and acidic residues" evidence="1">
    <location>
        <begin position="504"/>
        <end position="517"/>
    </location>
</feature>
<accession>A0AAD6X5C2</accession>
<evidence type="ECO:0000313" key="3">
    <source>
        <dbReference type="EMBL" id="KAJ7039683.1"/>
    </source>
</evidence>
<feature type="compositionally biased region" description="Basic and acidic residues" evidence="1">
    <location>
        <begin position="279"/>
        <end position="289"/>
    </location>
</feature>
<feature type="compositionally biased region" description="Basic and acidic residues" evidence="1">
    <location>
        <begin position="104"/>
        <end position="113"/>
    </location>
</feature>
<comment type="caution">
    <text evidence="3">The sequence shown here is derived from an EMBL/GenBank/DDBJ whole genome shotgun (WGS) entry which is preliminary data.</text>
</comment>
<feature type="domain" description="DUF6532" evidence="2">
    <location>
        <begin position="621"/>
        <end position="825"/>
    </location>
</feature>
<organism evidence="3 4">
    <name type="scientific">Mycena alexandri</name>
    <dbReference type="NCBI Taxonomy" id="1745969"/>
    <lineage>
        <taxon>Eukaryota</taxon>
        <taxon>Fungi</taxon>
        <taxon>Dikarya</taxon>
        <taxon>Basidiomycota</taxon>
        <taxon>Agaricomycotina</taxon>
        <taxon>Agaricomycetes</taxon>
        <taxon>Agaricomycetidae</taxon>
        <taxon>Agaricales</taxon>
        <taxon>Marasmiineae</taxon>
        <taxon>Mycenaceae</taxon>
        <taxon>Mycena</taxon>
    </lineage>
</organism>
<feature type="compositionally biased region" description="Basic and acidic residues" evidence="1">
    <location>
        <begin position="406"/>
        <end position="463"/>
    </location>
</feature>
<feature type="compositionally biased region" description="Acidic residues" evidence="1">
    <location>
        <begin position="268"/>
        <end position="278"/>
    </location>
</feature>
<feature type="compositionally biased region" description="Basic and acidic residues" evidence="1">
    <location>
        <begin position="343"/>
        <end position="399"/>
    </location>
</feature>
<proteinExistence type="predicted"/>
<keyword evidence="4" id="KW-1185">Reference proteome</keyword>
<evidence type="ECO:0000313" key="4">
    <source>
        <dbReference type="Proteomes" id="UP001218188"/>
    </source>
</evidence>
<dbReference type="EMBL" id="JARJCM010000026">
    <property type="protein sequence ID" value="KAJ7039683.1"/>
    <property type="molecule type" value="Genomic_DNA"/>
</dbReference>
<dbReference type="InterPro" id="IPR045341">
    <property type="entry name" value="DUF6532"/>
</dbReference>
<protein>
    <recommendedName>
        <fullName evidence="2">DUF6532 domain-containing protein</fullName>
    </recommendedName>
</protein>
<reference evidence="3" key="1">
    <citation type="submission" date="2023-03" db="EMBL/GenBank/DDBJ databases">
        <title>Massive genome expansion in bonnet fungi (Mycena s.s.) driven by repeated elements and novel gene families across ecological guilds.</title>
        <authorList>
            <consortium name="Lawrence Berkeley National Laboratory"/>
            <person name="Harder C.B."/>
            <person name="Miyauchi S."/>
            <person name="Viragh M."/>
            <person name="Kuo A."/>
            <person name="Thoen E."/>
            <person name="Andreopoulos B."/>
            <person name="Lu D."/>
            <person name="Skrede I."/>
            <person name="Drula E."/>
            <person name="Henrissat B."/>
            <person name="Morin E."/>
            <person name="Kohler A."/>
            <person name="Barry K."/>
            <person name="LaButti K."/>
            <person name="Morin E."/>
            <person name="Salamov A."/>
            <person name="Lipzen A."/>
            <person name="Mereny Z."/>
            <person name="Hegedus B."/>
            <person name="Baldrian P."/>
            <person name="Stursova M."/>
            <person name="Weitz H."/>
            <person name="Taylor A."/>
            <person name="Grigoriev I.V."/>
            <person name="Nagy L.G."/>
            <person name="Martin F."/>
            <person name="Kauserud H."/>
        </authorList>
    </citation>
    <scope>NUCLEOTIDE SEQUENCE</scope>
    <source>
        <strain evidence="3">CBHHK200</strain>
    </source>
</reference>
<feature type="compositionally biased region" description="Basic and acidic residues" evidence="1">
    <location>
        <begin position="295"/>
        <end position="336"/>
    </location>
</feature>
<dbReference type="AlphaFoldDB" id="A0AAD6X5C2"/>
<feature type="compositionally biased region" description="Basic and acidic residues" evidence="1">
    <location>
        <begin position="484"/>
        <end position="496"/>
    </location>
</feature>
<feature type="compositionally biased region" description="Low complexity" evidence="1">
    <location>
        <begin position="161"/>
        <end position="172"/>
    </location>
</feature>
<evidence type="ECO:0000259" key="2">
    <source>
        <dbReference type="Pfam" id="PF20149"/>
    </source>
</evidence>
<evidence type="ECO:0000256" key="1">
    <source>
        <dbReference type="SAM" id="MobiDB-lite"/>
    </source>
</evidence>
<name>A0AAD6X5C2_9AGAR</name>
<feature type="compositionally biased region" description="Basic residues" evidence="1">
    <location>
        <begin position="1"/>
        <end position="11"/>
    </location>
</feature>
<feature type="region of interest" description="Disordered" evidence="1">
    <location>
        <begin position="1"/>
        <end position="220"/>
    </location>
</feature>
<feature type="compositionally biased region" description="Basic and acidic residues" evidence="1">
    <location>
        <begin position="210"/>
        <end position="220"/>
    </location>
</feature>
<dbReference type="Proteomes" id="UP001218188">
    <property type="component" value="Unassembled WGS sequence"/>
</dbReference>
<sequence length="869" mass="101402">MNSKKTTKSKPRSTTNATKRTSATTKAKAAANKPKSTKKPKSTIEDDGFESEEPTANVAKAKGVPNKSKSAKEDDDYQDSQPGALAPLSQNFDGQPRPSRLKKQTLDRLKEEADAIYENPKRRKLTQTQLEDELENDAAPPAKKKRGVSNSQPQPAHPDSPLRLRLPPLRARAGTDSDDDFPAFPMPTMKRNLSVVYSDDDEDNNNGSENEERDKEMLDVDLFRDEKGMELHKQEMSEYMARYPPADLIDSDSMSALEDGHHPPDIYDASDIDEDEEERTGKEKDRRAEWNQWREGGEERKRKEQEQERQRQEQEQERKRQEQEEERKRQEQERRRQEGKRKRQEEALERGRQERMAQIQERERKRQEEEELELGRQERERKRQEEEELEQGRQERRAQIQEWEMQQDHKRKEREQQQERKQQQDRKRKELQEREQQLEEQEREKRRRQEGGQEKKQQGDDNRNNGQGHRGHGNDKHTHGRGHGGNEHRVLDRKGGPTDQDGGVGREQRDERERSKNESNNAKSKSSHSNSYNVLQKHHATNCPVLPPRNEDLAGCRQKQQGEGEEAEGGGEDSEEEDGEDSETEGKKSRKRRTAKDGPTPKQEHFYPKTWQKVFAFAKDHLFSYLLNDQLFPKQELSDKKLATFLHRSIAYCEEELKLDLEQQGTFYPEYEDEMLWGYVSNFRGKCKSMARAVVKEHYSLRIWPSHREFPKPAEYKAKTIANVTALLHESSFHIDGRDAKGRTNNFMAPAIGQLAYDILYTGKRPLGLQLPGDFQRYSPEFITAIVIFLRCAIQEHETGHFKNVDFTESRYSRAYRNGLRKMDTLRQNNVHSTKTMDQWEAWRLEHILKGGDEDEAGLSGDEINIQLD</sequence>